<gene>
    <name evidence="2" type="ORF">HMPREF0293_0746</name>
</gene>
<feature type="transmembrane region" description="Helical" evidence="1">
    <location>
        <begin position="22"/>
        <end position="52"/>
    </location>
</feature>
<keyword evidence="1" id="KW-0472">Membrane</keyword>
<evidence type="ECO:0008006" key="4">
    <source>
        <dbReference type="Google" id="ProtNLM"/>
    </source>
</evidence>
<organism evidence="2 3">
    <name type="scientific">Corynebacterium glucuronolyticum ATCC 51866</name>
    <dbReference type="NCBI Taxonomy" id="548478"/>
    <lineage>
        <taxon>Bacteria</taxon>
        <taxon>Bacillati</taxon>
        <taxon>Actinomycetota</taxon>
        <taxon>Actinomycetes</taxon>
        <taxon>Mycobacteriales</taxon>
        <taxon>Corynebacteriaceae</taxon>
        <taxon>Corynebacterium</taxon>
    </lineage>
</organism>
<name>A0ABM9XRG7_9CORY</name>
<keyword evidence="1" id="KW-0812">Transmembrane</keyword>
<comment type="caution">
    <text evidence="2">The sequence shown here is derived from an EMBL/GenBank/DDBJ whole genome shotgun (WGS) entry which is preliminary data.</text>
</comment>
<reference evidence="2 3" key="1">
    <citation type="submission" date="2009-01" db="EMBL/GenBank/DDBJ databases">
        <authorList>
            <person name="Qin X."/>
            <person name="Bachman B."/>
            <person name="Battles P."/>
            <person name="Bell A."/>
            <person name="Bess C."/>
            <person name="Bickham C."/>
            <person name="Chaboub L."/>
            <person name="Chen D."/>
            <person name="Coyle M."/>
            <person name="Deiros D.R."/>
            <person name="Dinh H."/>
            <person name="Forbes L."/>
            <person name="Fowler G."/>
            <person name="Francisco L."/>
            <person name="Fu Q."/>
            <person name="Gubbala S."/>
            <person name="Hale W."/>
            <person name="Han Y."/>
            <person name="Hemphill L."/>
            <person name="Highlander S.K."/>
            <person name="Hirani K."/>
            <person name="Hogues M."/>
            <person name="Jackson L."/>
            <person name="Jakkamsetti A."/>
            <person name="Javaid M."/>
            <person name="Jiang H."/>
            <person name="Korchina V."/>
            <person name="Kovar C."/>
            <person name="Lara F."/>
            <person name="Lee S."/>
            <person name="Mata R."/>
            <person name="Mathew T."/>
            <person name="Moen C."/>
            <person name="Morales K."/>
            <person name="Munidasa M."/>
            <person name="Nazareth L."/>
            <person name="Ngo R."/>
            <person name="Nguyen L."/>
            <person name="Okwuonu G."/>
            <person name="Ongeri F."/>
            <person name="Patil S."/>
            <person name="Petrosino J."/>
            <person name="Pham C."/>
            <person name="Pham P."/>
            <person name="Pu L.-L."/>
            <person name="Puazo M."/>
            <person name="Raj R."/>
            <person name="Reid J."/>
            <person name="Rouhana J."/>
            <person name="Saada N."/>
            <person name="Shang Y."/>
            <person name="Simmons D."/>
            <person name="Thornton R."/>
            <person name="Warren J."/>
            <person name="Weissenberger G."/>
            <person name="Zhang J."/>
            <person name="Zhang L."/>
            <person name="Zhou C."/>
            <person name="Zhu D."/>
            <person name="Muzny D."/>
            <person name="Worley K."/>
            <person name="Gibbs R."/>
        </authorList>
    </citation>
    <scope>NUCLEOTIDE SEQUENCE [LARGE SCALE GENOMIC DNA]</scope>
    <source>
        <strain evidence="2 3">ATCC 51866</strain>
    </source>
</reference>
<sequence length="53" mass="6075">MLLGVWGNMCCSFWSPWLKDRVFVFLFFGCGGVVCVNCIVDACDFFFVHVLVF</sequence>
<evidence type="ECO:0000256" key="1">
    <source>
        <dbReference type="SAM" id="Phobius"/>
    </source>
</evidence>
<proteinExistence type="predicted"/>
<keyword evidence="1" id="KW-1133">Transmembrane helix</keyword>
<protein>
    <recommendedName>
        <fullName evidence="4">Transmembrane protein</fullName>
    </recommendedName>
</protein>
<evidence type="ECO:0000313" key="3">
    <source>
        <dbReference type="Proteomes" id="UP000006237"/>
    </source>
</evidence>
<dbReference type="EMBL" id="ACHF01000022">
    <property type="protein sequence ID" value="EEI63767.1"/>
    <property type="molecule type" value="Genomic_DNA"/>
</dbReference>
<evidence type="ECO:0000313" key="2">
    <source>
        <dbReference type="EMBL" id="EEI63767.1"/>
    </source>
</evidence>
<accession>A0ABM9XRG7</accession>
<keyword evidence="3" id="KW-1185">Reference proteome</keyword>
<dbReference type="Proteomes" id="UP000006237">
    <property type="component" value="Unassembled WGS sequence"/>
</dbReference>